<feature type="compositionally biased region" description="Polar residues" evidence="1">
    <location>
        <begin position="112"/>
        <end position="122"/>
    </location>
</feature>
<evidence type="ECO:0000313" key="2">
    <source>
        <dbReference type="EMBL" id="MEH0638108.1"/>
    </source>
</evidence>
<feature type="compositionally biased region" description="Low complexity" evidence="1">
    <location>
        <begin position="64"/>
        <end position="94"/>
    </location>
</feature>
<evidence type="ECO:0000313" key="3">
    <source>
        <dbReference type="Proteomes" id="UP001310290"/>
    </source>
</evidence>
<feature type="region of interest" description="Disordered" evidence="1">
    <location>
        <begin position="46"/>
        <end position="122"/>
    </location>
</feature>
<protein>
    <recommendedName>
        <fullName evidence="4">Transposase</fullName>
    </recommendedName>
</protein>
<evidence type="ECO:0008006" key="4">
    <source>
        <dbReference type="Google" id="ProtNLM"/>
    </source>
</evidence>
<evidence type="ECO:0000256" key="1">
    <source>
        <dbReference type="SAM" id="MobiDB-lite"/>
    </source>
</evidence>
<organism evidence="2 3">
    <name type="scientific">Streptomyces bottropensis</name>
    <dbReference type="NCBI Taxonomy" id="42235"/>
    <lineage>
        <taxon>Bacteria</taxon>
        <taxon>Bacillati</taxon>
        <taxon>Actinomycetota</taxon>
        <taxon>Actinomycetes</taxon>
        <taxon>Kitasatosporales</taxon>
        <taxon>Streptomycetaceae</taxon>
        <taxon>Streptomyces</taxon>
    </lineage>
</organism>
<reference evidence="2" key="1">
    <citation type="submission" date="2023-04" db="EMBL/GenBank/DDBJ databases">
        <title>Genomic diversity of scab-causing Streptomyces spp. in the province of Quebec, Canada.</title>
        <authorList>
            <person name="Biessy A."/>
            <person name="Cadieux M."/>
            <person name="Ciotola M."/>
            <person name="Filion M."/>
        </authorList>
    </citation>
    <scope>NUCLEOTIDE SEQUENCE</scope>
    <source>
        <strain evidence="2">B21-115</strain>
    </source>
</reference>
<keyword evidence="3" id="KW-1185">Reference proteome</keyword>
<name>A0ABU8AWL8_9ACTN</name>
<sequence>MGHGVSSAQIQAGCSSLLRTVRAAHPQAWIFARETFRGRFVPQARAAVQRPAARGDSRLSSVDTTGAGWAPATSPTPSTPTTGGTVSSPTGSPRSSPPGSAPDPVPGPTMGSCPSSSSQVSR</sequence>
<dbReference type="EMBL" id="JARULZ010000002">
    <property type="protein sequence ID" value="MEH0638108.1"/>
    <property type="molecule type" value="Genomic_DNA"/>
</dbReference>
<accession>A0ABU8AWL8</accession>
<feature type="compositionally biased region" description="Pro residues" evidence="1">
    <location>
        <begin position="95"/>
        <end position="107"/>
    </location>
</feature>
<gene>
    <name evidence="2" type="ORF">QBA35_33220</name>
</gene>
<proteinExistence type="predicted"/>
<dbReference type="Proteomes" id="UP001310290">
    <property type="component" value="Unassembled WGS sequence"/>
</dbReference>
<comment type="caution">
    <text evidence="2">The sequence shown here is derived from an EMBL/GenBank/DDBJ whole genome shotgun (WGS) entry which is preliminary data.</text>
</comment>